<proteinExistence type="predicted"/>
<feature type="non-terminal residue" evidence="2">
    <location>
        <position position="1"/>
    </location>
</feature>
<keyword evidence="1" id="KW-0812">Transmembrane</keyword>
<sequence length="153" mass="17488">WGSWHILQISLMAVRLNSNTHLGIMAHPTNITHGCSFEQQYPFGDHGTSYVYLSWVAILFITIAGMDQRQFLCLRQLESLMNDDEFLQSIDIDSEIHIVQLPPDVVDQVSDAEEIDENILEDTMPHDVPGKVEVHYNQVEPDVDECDNYMNAL</sequence>
<name>A0A1B6MF58_9HEMI</name>
<evidence type="ECO:0000313" key="2">
    <source>
        <dbReference type="EMBL" id="JAT34525.1"/>
    </source>
</evidence>
<keyword evidence="1" id="KW-0472">Membrane</keyword>
<gene>
    <name evidence="2" type="ORF">g.54726</name>
</gene>
<dbReference type="EMBL" id="GEBQ01005452">
    <property type="protein sequence ID" value="JAT34525.1"/>
    <property type="molecule type" value="Transcribed_RNA"/>
</dbReference>
<feature type="non-terminal residue" evidence="2">
    <location>
        <position position="153"/>
    </location>
</feature>
<protein>
    <submittedName>
        <fullName evidence="2">Uncharacterized protein</fullName>
    </submittedName>
</protein>
<dbReference type="AlphaFoldDB" id="A0A1B6MF58"/>
<organism evidence="2">
    <name type="scientific">Graphocephala atropunctata</name>
    <dbReference type="NCBI Taxonomy" id="36148"/>
    <lineage>
        <taxon>Eukaryota</taxon>
        <taxon>Metazoa</taxon>
        <taxon>Ecdysozoa</taxon>
        <taxon>Arthropoda</taxon>
        <taxon>Hexapoda</taxon>
        <taxon>Insecta</taxon>
        <taxon>Pterygota</taxon>
        <taxon>Neoptera</taxon>
        <taxon>Paraneoptera</taxon>
        <taxon>Hemiptera</taxon>
        <taxon>Auchenorrhyncha</taxon>
        <taxon>Membracoidea</taxon>
        <taxon>Cicadellidae</taxon>
        <taxon>Cicadellinae</taxon>
        <taxon>Cicadellini</taxon>
        <taxon>Graphocephala</taxon>
    </lineage>
</organism>
<evidence type="ECO:0000256" key="1">
    <source>
        <dbReference type="SAM" id="Phobius"/>
    </source>
</evidence>
<accession>A0A1B6MF58</accession>
<feature type="transmembrane region" description="Helical" evidence="1">
    <location>
        <begin position="49"/>
        <end position="66"/>
    </location>
</feature>
<reference evidence="2" key="1">
    <citation type="submission" date="2015-11" db="EMBL/GenBank/DDBJ databases">
        <title>De novo transcriptome assembly of four potential Pierce s Disease insect vectors from Arizona vineyards.</title>
        <authorList>
            <person name="Tassone E.E."/>
        </authorList>
    </citation>
    <scope>NUCLEOTIDE SEQUENCE</scope>
</reference>
<keyword evidence="1" id="KW-1133">Transmembrane helix</keyword>